<proteinExistence type="predicted"/>
<name>A0A432MF60_9BACT</name>
<reference evidence="1 2" key="2">
    <citation type="submission" date="2019-01" db="EMBL/GenBank/DDBJ databases">
        <title>Tautonia sociabilis, a novel thermotolerant planctomycete of Isosphaeraceae family, isolated from a 4000 m deep subterranean habitat.</title>
        <authorList>
            <person name="Kovaleva O.L."/>
            <person name="Elcheninov A.G."/>
            <person name="Van Heerden E."/>
            <person name="Toshchakov S.V."/>
            <person name="Novikov A."/>
            <person name="Bonch-Osmolovskaya E.A."/>
            <person name="Kublanov I.V."/>
        </authorList>
    </citation>
    <scope>NUCLEOTIDE SEQUENCE [LARGE SCALE GENOMIC DNA]</scope>
    <source>
        <strain evidence="1 2">GM2012</strain>
    </source>
</reference>
<evidence type="ECO:0000313" key="1">
    <source>
        <dbReference type="EMBL" id="RUL84381.1"/>
    </source>
</evidence>
<accession>A0A432MF60</accession>
<sequence>MTREFDPTTYDVLDHIARYRIGVPEALIRTPPFADFSLARMKRTLRALADGDGEALLASAPLYGDHRYFYLTRPADAAIGESPEDQGGRRRAGALSEIAKVRAYGILAFCCLSDRPRQRLTPDEFRRTFPDHHRPGLPMTYYADHEAKRLGFVRVDSGGKGRWDRIAERVREDVERHREIPAFRDSIAAGRFELTLVAATERKAERLRPVLDEGSRASGVPVRVHVVADLIDLIAPPPRS</sequence>
<gene>
    <name evidence="1" type="ORF">TsocGM_20425</name>
</gene>
<dbReference type="RefSeq" id="WP_126727317.1">
    <property type="nucleotide sequence ID" value="NZ_RYZH01000049.1"/>
</dbReference>
<organism evidence="1 2">
    <name type="scientific">Tautonia sociabilis</name>
    <dbReference type="NCBI Taxonomy" id="2080755"/>
    <lineage>
        <taxon>Bacteria</taxon>
        <taxon>Pseudomonadati</taxon>
        <taxon>Planctomycetota</taxon>
        <taxon>Planctomycetia</taxon>
        <taxon>Isosphaerales</taxon>
        <taxon>Isosphaeraceae</taxon>
        <taxon>Tautonia</taxon>
    </lineage>
</organism>
<dbReference type="EMBL" id="RYZH01000049">
    <property type="protein sequence ID" value="RUL84381.1"/>
    <property type="molecule type" value="Genomic_DNA"/>
</dbReference>
<evidence type="ECO:0000313" key="2">
    <source>
        <dbReference type="Proteomes" id="UP000280296"/>
    </source>
</evidence>
<dbReference type="Proteomes" id="UP000280296">
    <property type="component" value="Unassembled WGS sequence"/>
</dbReference>
<comment type="caution">
    <text evidence="1">The sequence shown here is derived from an EMBL/GenBank/DDBJ whole genome shotgun (WGS) entry which is preliminary data.</text>
</comment>
<protein>
    <submittedName>
        <fullName evidence="1">Uncharacterized protein</fullName>
    </submittedName>
</protein>
<keyword evidence="2" id="KW-1185">Reference proteome</keyword>
<dbReference type="OrthoDB" id="9961521at2"/>
<reference evidence="1 2" key="1">
    <citation type="submission" date="2018-12" db="EMBL/GenBank/DDBJ databases">
        <authorList>
            <person name="Toschakov S.V."/>
        </authorList>
    </citation>
    <scope>NUCLEOTIDE SEQUENCE [LARGE SCALE GENOMIC DNA]</scope>
    <source>
        <strain evidence="1 2">GM2012</strain>
    </source>
</reference>
<dbReference type="AlphaFoldDB" id="A0A432MF60"/>